<evidence type="ECO:0008006" key="3">
    <source>
        <dbReference type="Google" id="ProtNLM"/>
    </source>
</evidence>
<dbReference type="EMBL" id="ML769577">
    <property type="protein sequence ID" value="KAE9393232.1"/>
    <property type="molecule type" value="Genomic_DNA"/>
</dbReference>
<dbReference type="OrthoDB" id="3266451at2759"/>
<dbReference type="AlphaFoldDB" id="A0A6A4H4Y1"/>
<evidence type="ECO:0000313" key="2">
    <source>
        <dbReference type="Proteomes" id="UP000799118"/>
    </source>
</evidence>
<dbReference type="Proteomes" id="UP000799118">
    <property type="component" value="Unassembled WGS sequence"/>
</dbReference>
<gene>
    <name evidence="1" type="ORF">BT96DRAFT_228498</name>
</gene>
<name>A0A6A4H4Y1_9AGAR</name>
<accession>A0A6A4H4Y1</accession>
<evidence type="ECO:0000313" key="1">
    <source>
        <dbReference type="EMBL" id="KAE9393232.1"/>
    </source>
</evidence>
<keyword evidence="2" id="KW-1185">Reference proteome</keyword>
<protein>
    <recommendedName>
        <fullName evidence="3">F-box domain-containing protein</fullName>
    </recommendedName>
</protein>
<organism evidence="1 2">
    <name type="scientific">Gymnopus androsaceus JB14</name>
    <dbReference type="NCBI Taxonomy" id="1447944"/>
    <lineage>
        <taxon>Eukaryota</taxon>
        <taxon>Fungi</taxon>
        <taxon>Dikarya</taxon>
        <taxon>Basidiomycota</taxon>
        <taxon>Agaricomycotina</taxon>
        <taxon>Agaricomycetes</taxon>
        <taxon>Agaricomycetidae</taxon>
        <taxon>Agaricales</taxon>
        <taxon>Marasmiineae</taxon>
        <taxon>Omphalotaceae</taxon>
        <taxon>Gymnopus</taxon>
    </lineage>
</organism>
<sequence length="340" mass="38687">MDHSRRWKSFLYDGDHAISVHLDYEPTLAHKFPVLDILEFTNLIHTDDLDVFQKSSKIRALTIYDPGLVSSQIPSWIQVTDLNLCASYEQLEIILDKLPNLTFLRLVECSDSGHLMSSCLPPRTSNTIDTLHITVNDCDTPQGLLEAAFSSFSLPFLTELRVLAGYRCKSYNRKWPQHLFAKFLSLSLCRITTFVLERIGLSDTDLITALQLLSSLVTLKICDYKAFPKISPITPDFISCLRSSGHTTHIRSNSHLVPKLRYLSLDFNGRNFDDMAFVSMVSSRWFPNLQAAETAGVDCLRSVVLRFRKREVDQTIYRPLQYLDKMGLMVVVRGTNDTGI</sequence>
<reference evidence="1" key="1">
    <citation type="journal article" date="2019" name="Environ. Microbiol.">
        <title>Fungal ecological strategies reflected in gene transcription - a case study of two litter decomposers.</title>
        <authorList>
            <person name="Barbi F."/>
            <person name="Kohler A."/>
            <person name="Barry K."/>
            <person name="Baskaran P."/>
            <person name="Daum C."/>
            <person name="Fauchery L."/>
            <person name="Ihrmark K."/>
            <person name="Kuo A."/>
            <person name="LaButti K."/>
            <person name="Lipzen A."/>
            <person name="Morin E."/>
            <person name="Grigoriev I.V."/>
            <person name="Henrissat B."/>
            <person name="Lindahl B."/>
            <person name="Martin F."/>
        </authorList>
    </citation>
    <scope>NUCLEOTIDE SEQUENCE</scope>
    <source>
        <strain evidence="1">JB14</strain>
    </source>
</reference>
<dbReference type="InterPro" id="IPR032675">
    <property type="entry name" value="LRR_dom_sf"/>
</dbReference>
<dbReference type="Gene3D" id="3.80.10.10">
    <property type="entry name" value="Ribonuclease Inhibitor"/>
    <property type="match status" value="1"/>
</dbReference>
<proteinExistence type="predicted"/>
<dbReference type="SUPFAM" id="SSF52047">
    <property type="entry name" value="RNI-like"/>
    <property type="match status" value="1"/>
</dbReference>